<keyword evidence="7 12" id="KW-0573">Peptidoglycan synthesis</keyword>
<dbReference type="GO" id="GO:0008360">
    <property type="term" value="P:regulation of cell shape"/>
    <property type="evidence" value="ECO:0007669"/>
    <property type="project" value="UniProtKB-KW"/>
</dbReference>
<protein>
    <recommendedName>
        <fullName evidence="12">UDP-N-acetylglucosamine 1-carboxyvinyltransferase</fullName>
        <ecNumber evidence="12">2.5.1.7</ecNumber>
    </recommendedName>
    <alternativeName>
        <fullName evidence="12">Enoylpyruvate transferase</fullName>
    </alternativeName>
    <alternativeName>
        <fullName evidence="12">UDP-N-acetylglucosamine enolpyruvyl transferase</fullName>
        <shortName evidence="12">EPT</shortName>
    </alternativeName>
</protein>
<dbReference type="GO" id="GO:0009252">
    <property type="term" value="P:peptidoglycan biosynthetic process"/>
    <property type="evidence" value="ECO:0007669"/>
    <property type="project" value="UniProtKB-UniRule"/>
</dbReference>
<dbReference type="GO" id="GO:0005737">
    <property type="term" value="C:cytoplasm"/>
    <property type="evidence" value="ECO:0007669"/>
    <property type="project" value="UniProtKB-SubCell"/>
</dbReference>
<dbReference type="NCBIfam" id="NF006873">
    <property type="entry name" value="PRK09369.1"/>
    <property type="match status" value="1"/>
</dbReference>
<dbReference type="SUPFAM" id="SSF55205">
    <property type="entry name" value="EPT/RTPC-like"/>
    <property type="match status" value="1"/>
</dbReference>
<comment type="function">
    <text evidence="12">Cell wall formation. Adds enolpyruvyl to UDP-N-acetylglucosamine.</text>
</comment>
<dbReference type="InterPro" id="IPR013792">
    <property type="entry name" value="RNA3'P_cycl/enolpyr_Trfase_a/b"/>
</dbReference>
<dbReference type="EC" id="2.5.1.7" evidence="12"/>
<dbReference type="Proteomes" id="UP000886741">
    <property type="component" value="Unassembled WGS sequence"/>
</dbReference>
<feature type="binding site" evidence="12">
    <location>
        <begin position="22"/>
        <end position="23"/>
    </location>
    <ligand>
        <name>phosphoenolpyruvate</name>
        <dbReference type="ChEBI" id="CHEBI:58702"/>
    </ligand>
</feature>
<evidence type="ECO:0000256" key="8">
    <source>
        <dbReference type="ARBA" id="ARBA00023306"/>
    </source>
</evidence>
<evidence type="ECO:0000256" key="12">
    <source>
        <dbReference type="HAMAP-Rule" id="MF_00111"/>
    </source>
</evidence>
<comment type="similarity">
    <text evidence="10 12">Belongs to the EPSP synthase family. MurA subfamily.</text>
</comment>
<dbReference type="InterPro" id="IPR005750">
    <property type="entry name" value="UDP_GlcNAc_COvinyl_MurA"/>
</dbReference>
<feature type="binding site" evidence="12">
    <location>
        <begin position="121"/>
        <end position="125"/>
    </location>
    <ligand>
        <name>UDP-N-acetyl-alpha-D-glucosamine</name>
        <dbReference type="ChEBI" id="CHEBI:57705"/>
    </ligand>
</feature>
<accession>A0A9D1FBI0</accession>
<keyword evidence="8 12" id="KW-0131">Cell cycle</keyword>
<feature type="binding site" evidence="12">
    <location>
        <position position="92"/>
    </location>
    <ligand>
        <name>UDP-N-acetyl-alpha-D-glucosamine</name>
        <dbReference type="ChEBI" id="CHEBI:57705"/>
    </ligand>
</feature>
<dbReference type="Gene3D" id="3.65.10.10">
    <property type="entry name" value="Enolpyruvate transferase domain"/>
    <property type="match status" value="2"/>
</dbReference>
<feature type="modified residue" description="2-(S-cysteinyl)pyruvic acid O-phosphothioketal" evidence="12">
    <location>
        <position position="116"/>
    </location>
</feature>
<evidence type="ECO:0000256" key="7">
    <source>
        <dbReference type="ARBA" id="ARBA00022984"/>
    </source>
</evidence>
<dbReference type="HAMAP" id="MF_00111">
    <property type="entry name" value="MurA"/>
    <property type="match status" value="1"/>
</dbReference>
<evidence type="ECO:0000313" key="14">
    <source>
        <dbReference type="EMBL" id="HIS65838.1"/>
    </source>
</evidence>
<comment type="caution">
    <text evidence="14">The sequence shown here is derived from an EMBL/GenBank/DDBJ whole genome shotgun (WGS) entry which is preliminary data.</text>
</comment>
<dbReference type="EMBL" id="DVJJ01000167">
    <property type="protein sequence ID" value="HIS65838.1"/>
    <property type="molecule type" value="Genomic_DNA"/>
</dbReference>
<feature type="binding site" evidence="12">
    <location>
        <position position="305"/>
    </location>
    <ligand>
        <name>UDP-N-acetyl-alpha-D-glucosamine</name>
        <dbReference type="ChEBI" id="CHEBI:57705"/>
    </ligand>
</feature>
<dbReference type="PANTHER" id="PTHR43783">
    <property type="entry name" value="UDP-N-ACETYLGLUCOSAMINE 1-CARBOXYVINYLTRANSFERASE"/>
    <property type="match status" value="1"/>
</dbReference>
<comment type="catalytic activity">
    <reaction evidence="11 12">
        <text>phosphoenolpyruvate + UDP-N-acetyl-alpha-D-glucosamine = UDP-N-acetyl-3-O-(1-carboxyvinyl)-alpha-D-glucosamine + phosphate</text>
        <dbReference type="Rhea" id="RHEA:18681"/>
        <dbReference type="ChEBI" id="CHEBI:43474"/>
        <dbReference type="ChEBI" id="CHEBI:57705"/>
        <dbReference type="ChEBI" id="CHEBI:58702"/>
        <dbReference type="ChEBI" id="CHEBI:68483"/>
        <dbReference type="EC" id="2.5.1.7"/>
    </reaction>
</comment>
<dbReference type="PANTHER" id="PTHR43783:SF1">
    <property type="entry name" value="UDP-N-ACETYLGLUCOSAMINE 1-CARBOXYVINYLTRANSFERASE"/>
    <property type="match status" value="1"/>
</dbReference>
<dbReference type="GO" id="GO:0051301">
    <property type="term" value="P:cell division"/>
    <property type="evidence" value="ECO:0007669"/>
    <property type="project" value="UniProtKB-KW"/>
</dbReference>
<evidence type="ECO:0000256" key="4">
    <source>
        <dbReference type="ARBA" id="ARBA00022618"/>
    </source>
</evidence>
<feature type="binding site" evidence="12">
    <location>
        <position position="327"/>
    </location>
    <ligand>
        <name>UDP-N-acetyl-alpha-D-glucosamine</name>
        <dbReference type="ChEBI" id="CHEBI:57705"/>
    </ligand>
</feature>
<dbReference type="GO" id="GO:0019277">
    <property type="term" value="P:UDP-N-acetylgalactosamine biosynthetic process"/>
    <property type="evidence" value="ECO:0007669"/>
    <property type="project" value="InterPro"/>
</dbReference>
<dbReference type="NCBIfam" id="TIGR01072">
    <property type="entry name" value="murA"/>
    <property type="match status" value="1"/>
</dbReference>
<evidence type="ECO:0000256" key="3">
    <source>
        <dbReference type="ARBA" id="ARBA00022490"/>
    </source>
</evidence>
<dbReference type="InterPro" id="IPR001986">
    <property type="entry name" value="Enolpyruvate_Tfrase_dom"/>
</dbReference>
<gene>
    <name evidence="12 14" type="primary">murA</name>
    <name evidence="14" type="ORF">IAA83_10810</name>
</gene>
<feature type="active site" description="Proton donor" evidence="12">
    <location>
        <position position="116"/>
    </location>
</feature>
<comment type="pathway">
    <text evidence="2 12">Cell wall biogenesis; peptidoglycan biosynthesis.</text>
</comment>
<keyword evidence="12" id="KW-0670">Pyruvate</keyword>
<keyword evidence="3 12" id="KW-0963">Cytoplasm</keyword>
<comment type="subcellular location">
    <subcellularLocation>
        <location evidence="1 12">Cytoplasm</location>
    </subcellularLocation>
</comment>
<reference evidence="14" key="1">
    <citation type="submission" date="2020-10" db="EMBL/GenBank/DDBJ databases">
        <authorList>
            <person name="Gilroy R."/>
        </authorList>
    </citation>
    <scope>NUCLEOTIDE SEQUENCE</scope>
    <source>
        <strain evidence="14">ChiBcec16-1751</strain>
    </source>
</reference>
<dbReference type="AlphaFoldDB" id="A0A9D1FBI0"/>
<feature type="domain" description="Enolpyruvate transferase" evidence="13">
    <location>
        <begin position="7"/>
        <end position="406"/>
    </location>
</feature>
<organism evidence="14 15">
    <name type="scientific">Candidatus Avoscillospira avistercoris</name>
    <dbReference type="NCBI Taxonomy" id="2840707"/>
    <lineage>
        <taxon>Bacteria</taxon>
        <taxon>Bacillati</taxon>
        <taxon>Bacillota</taxon>
        <taxon>Clostridia</taxon>
        <taxon>Eubacteriales</taxon>
        <taxon>Oscillospiraceae</taxon>
        <taxon>Oscillospiraceae incertae sedis</taxon>
        <taxon>Candidatus Avoscillospira</taxon>
    </lineage>
</organism>
<dbReference type="GO" id="GO:0008760">
    <property type="term" value="F:UDP-N-acetylglucosamine 1-carboxyvinyltransferase activity"/>
    <property type="evidence" value="ECO:0007669"/>
    <property type="project" value="UniProtKB-UniRule"/>
</dbReference>
<evidence type="ECO:0000256" key="6">
    <source>
        <dbReference type="ARBA" id="ARBA00022960"/>
    </source>
</evidence>
<evidence type="ECO:0000256" key="1">
    <source>
        <dbReference type="ARBA" id="ARBA00004496"/>
    </source>
</evidence>
<dbReference type="InterPro" id="IPR036968">
    <property type="entry name" value="Enolpyruvate_Tfrase_sf"/>
</dbReference>
<dbReference type="CDD" id="cd01555">
    <property type="entry name" value="UdpNAET"/>
    <property type="match status" value="1"/>
</dbReference>
<keyword evidence="9 12" id="KW-0961">Cell wall biogenesis/degradation</keyword>
<keyword evidence="6 12" id="KW-0133">Cell shape</keyword>
<dbReference type="GO" id="GO:0071555">
    <property type="term" value="P:cell wall organization"/>
    <property type="evidence" value="ECO:0007669"/>
    <property type="project" value="UniProtKB-KW"/>
</dbReference>
<evidence type="ECO:0000256" key="10">
    <source>
        <dbReference type="ARBA" id="ARBA00038367"/>
    </source>
</evidence>
<evidence type="ECO:0000256" key="2">
    <source>
        <dbReference type="ARBA" id="ARBA00004752"/>
    </source>
</evidence>
<name>A0A9D1FBI0_9FIRM</name>
<evidence type="ECO:0000259" key="13">
    <source>
        <dbReference type="Pfam" id="PF00275"/>
    </source>
</evidence>
<dbReference type="InterPro" id="IPR050068">
    <property type="entry name" value="MurA_subfamily"/>
</dbReference>
<evidence type="ECO:0000256" key="5">
    <source>
        <dbReference type="ARBA" id="ARBA00022679"/>
    </source>
</evidence>
<reference evidence="14" key="2">
    <citation type="journal article" date="2021" name="PeerJ">
        <title>Extensive microbial diversity within the chicken gut microbiome revealed by metagenomics and culture.</title>
        <authorList>
            <person name="Gilroy R."/>
            <person name="Ravi A."/>
            <person name="Getino M."/>
            <person name="Pursley I."/>
            <person name="Horton D.L."/>
            <person name="Alikhan N.F."/>
            <person name="Baker D."/>
            <person name="Gharbi K."/>
            <person name="Hall N."/>
            <person name="Watson M."/>
            <person name="Adriaenssens E.M."/>
            <person name="Foster-Nyarko E."/>
            <person name="Jarju S."/>
            <person name="Secka A."/>
            <person name="Antonio M."/>
            <person name="Oren A."/>
            <person name="Chaudhuri R.R."/>
            <person name="La Ragione R."/>
            <person name="Hildebrand F."/>
            <person name="Pallen M.J."/>
        </authorList>
    </citation>
    <scope>NUCLEOTIDE SEQUENCE</scope>
    <source>
        <strain evidence="14">ChiBcec16-1751</strain>
    </source>
</reference>
<proteinExistence type="inferred from homology"/>
<keyword evidence="4 12" id="KW-0132">Cell division</keyword>
<dbReference type="Pfam" id="PF00275">
    <property type="entry name" value="EPSP_synthase"/>
    <property type="match status" value="1"/>
</dbReference>
<evidence type="ECO:0000256" key="11">
    <source>
        <dbReference type="ARBA" id="ARBA00047527"/>
    </source>
</evidence>
<evidence type="ECO:0000313" key="15">
    <source>
        <dbReference type="Proteomes" id="UP000886741"/>
    </source>
</evidence>
<comment type="caution">
    <text evidence="12">Lacks conserved residue(s) required for the propagation of feature annotation.</text>
</comment>
<sequence length="420" mass="44600">MKAYWVNGGRPLEGTVAIHGAKNSVLPILAACICCAGICEIENCPRIADVDTAIAILEHLGCRVVRQDHRLMVDATTVERCDIPGDLMSGMRSSILFLGALLTRCGRAELSLPGGCALGRRPIDLHLWAAEELGACWEGCSPSLHCTCRSMTGCCLPLRCPSVGATENAMLMALGCRGVTTIENAAREPEITDLARFLTAMGAKVVGAGTGTITVEGGRPLHGACYKVMADRIEAATYLCAAAGCGGRVELVGAEPDALLPVTELLERSGCILRPTEQGLLLQSDGRLHTPGPVVTRPHPGFPTDAQAPMMAALLRAAGITEFTETIFENRLRHVEQLRRLGADIRQYGSRALVRGVSHLHGGVLEATDLRCGAALLIGALQAEGDSTVLGVHHIRRGYDNIAETLRAVGARIWETDYTG</sequence>
<keyword evidence="5 12" id="KW-0808">Transferase</keyword>
<evidence type="ECO:0000256" key="9">
    <source>
        <dbReference type="ARBA" id="ARBA00023316"/>
    </source>
</evidence>